<feature type="signal peptide" evidence="2">
    <location>
        <begin position="1"/>
        <end position="28"/>
    </location>
</feature>
<gene>
    <name evidence="3" type="ORF">Q8A49_25975</name>
</gene>
<feature type="compositionally biased region" description="Basic and acidic residues" evidence="1">
    <location>
        <begin position="45"/>
        <end position="62"/>
    </location>
</feature>
<keyword evidence="2" id="KW-0732">Signal</keyword>
<dbReference type="EMBL" id="JAUUCC010000089">
    <property type="protein sequence ID" value="MEE2053955.1"/>
    <property type="molecule type" value="Genomic_DNA"/>
</dbReference>
<name>A0ABU7KXB7_9ACTN</name>
<feature type="compositionally biased region" description="Low complexity" evidence="1">
    <location>
        <begin position="34"/>
        <end position="44"/>
    </location>
</feature>
<evidence type="ECO:0000256" key="1">
    <source>
        <dbReference type="SAM" id="MobiDB-lite"/>
    </source>
</evidence>
<accession>A0ABU7KXB7</accession>
<evidence type="ECO:0000313" key="4">
    <source>
        <dbReference type="Proteomes" id="UP001348641"/>
    </source>
</evidence>
<protein>
    <recommendedName>
        <fullName evidence="5">DUF3558 domain-containing protein</fullName>
    </recommendedName>
</protein>
<evidence type="ECO:0000313" key="3">
    <source>
        <dbReference type="EMBL" id="MEE2053955.1"/>
    </source>
</evidence>
<comment type="caution">
    <text evidence="3">The sequence shown here is derived from an EMBL/GenBank/DDBJ whole genome shotgun (WGS) entry which is preliminary data.</text>
</comment>
<feature type="region of interest" description="Disordered" evidence="1">
    <location>
        <begin position="84"/>
        <end position="104"/>
    </location>
</feature>
<evidence type="ECO:0000256" key="2">
    <source>
        <dbReference type="SAM" id="SignalP"/>
    </source>
</evidence>
<reference evidence="3 4" key="1">
    <citation type="submission" date="2023-07" db="EMBL/GenBank/DDBJ databases">
        <authorList>
            <person name="Girao M."/>
            <person name="Carvalho M.F."/>
        </authorList>
    </citation>
    <scope>NUCLEOTIDE SEQUENCE [LARGE SCALE GENOMIC DNA]</scope>
    <source>
        <strain evidence="3 4">66/93</strain>
    </source>
</reference>
<dbReference type="Proteomes" id="UP001348641">
    <property type="component" value="Unassembled WGS sequence"/>
</dbReference>
<proteinExistence type="predicted"/>
<dbReference type="PROSITE" id="PS51257">
    <property type="entry name" value="PROKAR_LIPOPROTEIN"/>
    <property type="match status" value="1"/>
</dbReference>
<feature type="region of interest" description="Disordered" evidence="1">
    <location>
        <begin position="27"/>
        <end position="62"/>
    </location>
</feature>
<evidence type="ECO:0008006" key="5">
    <source>
        <dbReference type="Google" id="ProtNLM"/>
    </source>
</evidence>
<sequence>MPEPKKCVPAAAAGLVLTLLLGACGSAAEEEPQAPDAAGAQDGPADVREEPAEAEAELRDPMEMAPDDLCVVLPEEVLEELLGAEDVRDGAAGTTGLPDPGTLDSDQRLRMSCMLTSASGFVLRYDMEIHEGLYADSAGPEVTAEEADPDLGVGDLAVAGSGNDAGSAQVTAVEGQVFVDVHYSRMGSGDADAMLDGALLAAEELLAAVNGS</sequence>
<organism evidence="3 4">
    <name type="scientific">Nocardiopsis tropica</name>
    <dbReference type="NCBI Taxonomy" id="109330"/>
    <lineage>
        <taxon>Bacteria</taxon>
        <taxon>Bacillati</taxon>
        <taxon>Actinomycetota</taxon>
        <taxon>Actinomycetes</taxon>
        <taxon>Streptosporangiales</taxon>
        <taxon>Nocardiopsidaceae</taxon>
        <taxon>Nocardiopsis</taxon>
    </lineage>
</organism>
<feature type="chain" id="PRO_5045137205" description="DUF3558 domain-containing protein" evidence="2">
    <location>
        <begin position="29"/>
        <end position="212"/>
    </location>
</feature>
<dbReference type="RefSeq" id="WP_330160862.1">
    <property type="nucleotide sequence ID" value="NZ_BAAAJA010000014.1"/>
</dbReference>